<evidence type="ECO:0000313" key="1">
    <source>
        <dbReference type="EMBL" id="KAH0568083.1"/>
    </source>
</evidence>
<dbReference type="Proteomes" id="UP000826195">
    <property type="component" value="Unassembled WGS sequence"/>
</dbReference>
<proteinExistence type="predicted"/>
<evidence type="ECO:0000313" key="2">
    <source>
        <dbReference type="Proteomes" id="UP000826195"/>
    </source>
</evidence>
<reference evidence="1 2" key="1">
    <citation type="journal article" date="2021" name="J. Hered.">
        <title>A chromosome-level genome assembly of the parasitoid wasp, Cotesia glomerata (Hymenoptera: Braconidae).</title>
        <authorList>
            <person name="Pinto B.J."/>
            <person name="Weis J.J."/>
            <person name="Gamble T."/>
            <person name="Ode P.J."/>
            <person name="Paul R."/>
            <person name="Zaspel J.M."/>
        </authorList>
    </citation>
    <scope>NUCLEOTIDE SEQUENCE [LARGE SCALE GENOMIC DNA]</scope>
    <source>
        <strain evidence="1">CgM1</strain>
    </source>
</reference>
<organism evidence="1 2">
    <name type="scientific">Cotesia glomerata</name>
    <name type="common">Lepidopteran parasitic wasp</name>
    <name type="synonym">Apanteles glomeratus</name>
    <dbReference type="NCBI Taxonomy" id="32391"/>
    <lineage>
        <taxon>Eukaryota</taxon>
        <taxon>Metazoa</taxon>
        <taxon>Ecdysozoa</taxon>
        <taxon>Arthropoda</taxon>
        <taxon>Hexapoda</taxon>
        <taxon>Insecta</taxon>
        <taxon>Pterygota</taxon>
        <taxon>Neoptera</taxon>
        <taxon>Endopterygota</taxon>
        <taxon>Hymenoptera</taxon>
        <taxon>Apocrita</taxon>
        <taxon>Ichneumonoidea</taxon>
        <taxon>Braconidae</taxon>
        <taxon>Microgastrinae</taxon>
        <taxon>Cotesia</taxon>
    </lineage>
</organism>
<protein>
    <submittedName>
        <fullName evidence="1">Uncharacterized protein</fullName>
    </submittedName>
</protein>
<dbReference type="EMBL" id="JAHXZJ010000001">
    <property type="protein sequence ID" value="KAH0568083.1"/>
    <property type="molecule type" value="Genomic_DNA"/>
</dbReference>
<comment type="caution">
    <text evidence="1">The sequence shown here is derived from an EMBL/GenBank/DDBJ whole genome shotgun (WGS) entry which is preliminary data.</text>
</comment>
<accession>A0AAV7ITY7</accession>
<keyword evidence="2" id="KW-1185">Reference proteome</keyword>
<gene>
    <name evidence="1" type="ORF">KQX54_018161</name>
</gene>
<name>A0AAV7ITY7_COTGL</name>
<sequence length="272" mass="32218">MIKLLDEKIKQFNRKSRAYNHRHYYREVIDIPNVLGRLKHDEGKFENNVTKPGDNPCLNTPHINDSFVKYETFNNYIDYLEKNAEENKIADPTSIATSKPENQLVDCTLRWDPEDFMDENYRRVTGHCDKCNVMTKLLNEKIKRCNEKSKAYNRRYHNRDIVDKHNMWERSKNNLGKFENKITDLGNISCLNTHDIYADPVEYETLNNYIDYLEKYAEENKIVDPSSIATSKSENHMMGYNPQWASEKLVPGYYMNSQCQCDECSIMRKLLR</sequence>
<dbReference type="AlphaFoldDB" id="A0AAV7ITY7"/>